<reference evidence="2 3" key="1">
    <citation type="submission" date="2018-09" db="EMBL/GenBank/DDBJ databases">
        <title>Paenibacillus aracenensis nov. sp. isolated from a cave in southern Spain.</title>
        <authorList>
            <person name="Jurado V."/>
            <person name="Gutierrez-Patricio S."/>
            <person name="Gonzalez-Pimentel J.L."/>
            <person name="Miller A.Z."/>
            <person name="Laiz L."/>
            <person name="Saiz-Jimenez C."/>
        </authorList>
    </citation>
    <scope>NUCLEOTIDE SEQUENCE [LARGE SCALE GENOMIC DNA]</scope>
    <source>
        <strain evidence="2 3">JCM 19203</strain>
    </source>
</reference>
<dbReference type="EMBL" id="QXQB01000003">
    <property type="protein sequence ID" value="RJX39092.1"/>
    <property type="molecule type" value="Genomic_DNA"/>
</dbReference>
<dbReference type="OrthoDB" id="9763456at2"/>
<gene>
    <name evidence="2" type="ORF">D3P09_16490</name>
</gene>
<organism evidence="2 3">
    <name type="scientific">Paenibacillus pinisoli</name>
    <dbReference type="NCBI Taxonomy" id="1276110"/>
    <lineage>
        <taxon>Bacteria</taxon>
        <taxon>Bacillati</taxon>
        <taxon>Bacillota</taxon>
        <taxon>Bacilli</taxon>
        <taxon>Bacillales</taxon>
        <taxon>Paenibacillaceae</taxon>
        <taxon>Paenibacillus</taxon>
    </lineage>
</organism>
<dbReference type="AlphaFoldDB" id="A0A3A6PCH7"/>
<evidence type="ECO:0000313" key="2">
    <source>
        <dbReference type="EMBL" id="RJX39092.1"/>
    </source>
</evidence>
<dbReference type="InterPro" id="IPR010839">
    <property type="entry name" value="AtuA_N"/>
</dbReference>
<sequence>MNTDIRILSPCGMLGYGFPEQSFLRGMDQEIHGIVVDAGSTDAGPHKLGAGVSIVSKRAAKKDLDIMIAGGVPRGIPIIIGSAGGSGAAKHVNWTLDIIQEILQERNLQANISVIWADFTQEEVVQARREGRIHGLSPNIPPLDEAAIRETNSIVAQMGHEPIVEALHGGADIIVCGRAYDPSPFAAIGIYHGKDPGLSYHLGKILECGALCAEPGTTKDSILGTITDDAFLVQSLNPARKCSPTSVAAHTFYEKEHPYILHGPGFTLDLEHCRFEEQKEGVVRVTGSRFIPADTYNIKLEGARLVAYRTFVVAGIRDPILIGKLEEVEALVKQGAQDYYSDIPESDYSIHFYNYGINGVLGSKELETFRGHEVGVMFEVVAKTQELASSLCATVRSTFLHYGYEGRKSTAGNLAFPFAPSDIEFGPVYEFSVYHLMEMSGESFRIERI</sequence>
<comment type="caution">
    <text evidence="2">The sequence shown here is derived from an EMBL/GenBank/DDBJ whole genome shotgun (WGS) entry which is preliminary data.</text>
</comment>
<protein>
    <submittedName>
        <fullName evidence="2">Acyclic terpene utilization AtuA family protein</fullName>
    </submittedName>
</protein>
<name>A0A3A6PCH7_9BACL</name>
<feature type="domain" description="Acyclic terpene utilisation N-terminal" evidence="1">
    <location>
        <begin position="82"/>
        <end position="400"/>
    </location>
</feature>
<accession>A0A3A6PCH7</accession>
<dbReference type="RefSeq" id="WP_120112164.1">
    <property type="nucleotide sequence ID" value="NZ_QXQB01000003.1"/>
</dbReference>
<evidence type="ECO:0000259" key="1">
    <source>
        <dbReference type="Pfam" id="PF07287"/>
    </source>
</evidence>
<keyword evidence="3" id="KW-1185">Reference proteome</keyword>
<proteinExistence type="predicted"/>
<evidence type="ECO:0000313" key="3">
    <source>
        <dbReference type="Proteomes" id="UP000267798"/>
    </source>
</evidence>
<dbReference type="Proteomes" id="UP000267798">
    <property type="component" value="Unassembled WGS sequence"/>
</dbReference>
<dbReference type="Pfam" id="PF07287">
    <property type="entry name" value="AtuA"/>
    <property type="match status" value="1"/>
</dbReference>